<evidence type="ECO:0000313" key="3">
    <source>
        <dbReference type="Proteomes" id="UP001151760"/>
    </source>
</evidence>
<comment type="caution">
    <text evidence="2">The sequence shown here is derived from an EMBL/GenBank/DDBJ whole genome shotgun (WGS) entry which is preliminary data.</text>
</comment>
<name>A0ABQ5F439_9ASTR</name>
<reference evidence="2" key="2">
    <citation type="submission" date="2022-01" db="EMBL/GenBank/DDBJ databases">
        <authorList>
            <person name="Yamashiro T."/>
            <person name="Shiraishi A."/>
            <person name="Satake H."/>
            <person name="Nakayama K."/>
        </authorList>
    </citation>
    <scope>NUCLEOTIDE SEQUENCE</scope>
</reference>
<reference evidence="2" key="1">
    <citation type="journal article" date="2022" name="Int. J. Mol. Sci.">
        <title>Draft Genome of Tanacetum Coccineum: Genomic Comparison of Closely Related Tanacetum-Family Plants.</title>
        <authorList>
            <person name="Yamashiro T."/>
            <person name="Shiraishi A."/>
            <person name="Nakayama K."/>
            <person name="Satake H."/>
        </authorList>
    </citation>
    <scope>NUCLEOTIDE SEQUENCE</scope>
</reference>
<feature type="transmembrane region" description="Helical" evidence="1">
    <location>
        <begin position="290"/>
        <end position="312"/>
    </location>
</feature>
<feature type="transmembrane region" description="Helical" evidence="1">
    <location>
        <begin position="324"/>
        <end position="345"/>
    </location>
</feature>
<evidence type="ECO:0000256" key="1">
    <source>
        <dbReference type="SAM" id="Phobius"/>
    </source>
</evidence>
<protein>
    <submittedName>
        <fullName evidence="2">Uncharacterized protein</fullName>
    </submittedName>
</protein>
<organism evidence="2 3">
    <name type="scientific">Tanacetum coccineum</name>
    <dbReference type="NCBI Taxonomy" id="301880"/>
    <lineage>
        <taxon>Eukaryota</taxon>
        <taxon>Viridiplantae</taxon>
        <taxon>Streptophyta</taxon>
        <taxon>Embryophyta</taxon>
        <taxon>Tracheophyta</taxon>
        <taxon>Spermatophyta</taxon>
        <taxon>Magnoliopsida</taxon>
        <taxon>eudicotyledons</taxon>
        <taxon>Gunneridae</taxon>
        <taxon>Pentapetalae</taxon>
        <taxon>asterids</taxon>
        <taxon>campanulids</taxon>
        <taxon>Asterales</taxon>
        <taxon>Asteraceae</taxon>
        <taxon>Asteroideae</taxon>
        <taxon>Anthemideae</taxon>
        <taxon>Anthemidinae</taxon>
        <taxon>Tanacetum</taxon>
    </lineage>
</organism>
<feature type="transmembrane region" description="Helical" evidence="1">
    <location>
        <begin position="414"/>
        <end position="431"/>
    </location>
</feature>
<feature type="transmembrane region" description="Helical" evidence="1">
    <location>
        <begin position="257"/>
        <end position="278"/>
    </location>
</feature>
<accession>A0ABQ5F439</accession>
<keyword evidence="1" id="KW-1133">Transmembrane helix</keyword>
<dbReference type="Proteomes" id="UP001151760">
    <property type="component" value="Unassembled WGS sequence"/>
</dbReference>
<proteinExistence type="predicted"/>
<evidence type="ECO:0000313" key="2">
    <source>
        <dbReference type="EMBL" id="GJT57630.1"/>
    </source>
</evidence>
<sequence>MGVGTVCCGGGDGCWLSVIGGVGGVLSVKSGFGWRVEIGEVVVGWRLLRFVVDSVGLGWLWVVFLVSWKCGGGCREGCRVGMDLEVCEGELARGGFVRLVLVGRSVVGEGRWSVCGMFREWGESVVVGVRGGHGGAWVGGGVVVGGWGCEVVWCGGNSYEVDSGVVGVAEIVGGVGCGVWADRWAVGERLGWMVGSGACGGGGVGWRIVFNGQYWSESGVSEGAEEGEVWRLGVASCGRCGSLLSGQWFVSERLVGWYLEGEGMSIVCIIASLLWGRVGDLFGFEGVWEGLGHMVVGSVGEFGGFFTAWVVFVGRQVRAQRIGCGISFVLDWCFMVSVCLGEAWVKTVWCGVRVWFGGSMCAWLWAVSCQRMGSEVLNSESCGVGWVWAVLAVAGDGGVWLVAFLWLGRCLNGGLGVGVGMAWFCSVGGDGSFPTLVPKADIVGQLWDGGVGWVCVRVGLVVVGVFVGCWYGVSCSVSGMVLVVSVLCVGGLVCWVVAVGCVWEVGLQSVGFEGGRGFGSYCGSGDRRVVAVSLVWSRGGMLFLRGEWGVVTGSRGFSGCGFGNGMGCVCVEGGDGVVGTPCGSLDGGVGGSGSIVQGVLCGGRVLYVGCGVVEGRSVRGGWYGEDGGGFVRCGVVWLRGVERGLTGGEGVCGGDGGSGGGGSFEGGCRGVGGDACARGGVKFFAVSENMGFVECCVDNCSGGKGSLVVEFRGLMVVVLGREWVVGFGGGVWCLVFQVRGFRGVYKGVVSCVRIVGWWGLEYGGCVVGAVVVVNVWGWGFRAGKGLGGWMGRDWRCCLGGAWSGRGVFACGGWVCSVGLSGMWDWGLGVREEDRVVGGRVRVRGDGRGLYCVVCAGVRVCVAVGCGAGGGRGVFGPRSEEGGSCRRRGGVWLGGVVWEVKGSSCGDAVALVGLDWVVSVRFGWGGLDGDILILIKLCCVGWCDGVGMVRGCVGFSGGCMGLDAFAVLGFFGLGLSGCGEGLGYGVGGEGGVGLRIGGLVMGLMDAGRCHGCGG</sequence>
<keyword evidence="1" id="KW-0812">Transmembrane</keyword>
<feature type="transmembrane region" description="Helical" evidence="1">
    <location>
        <begin position="480"/>
        <end position="500"/>
    </location>
</feature>
<gene>
    <name evidence="2" type="ORF">Tco_0992684</name>
</gene>
<feature type="transmembrane region" description="Helical" evidence="1">
    <location>
        <begin position="451"/>
        <end position="473"/>
    </location>
</feature>
<feature type="transmembrane region" description="Helical" evidence="1">
    <location>
        <begin position="386"/>
        <end position="407"/>
    </location>
</feature>
<keyword evidence="3" id="KW-1185">Reference proteome</keyword>
<keyword evidence="1" id="KW-0472">Membrane</keyword>
<feature type="transmembrane region" description="Helical" evidence="1">
    <location>
        <begin position="47"/>
        <end position="66"/>
    </location>
</feature>
<dbReference type="EMBL" id="BQNB010016948">
    <property type="protein sequence ID" value="GJT57630.1"/>
    <property type="molecule type" value="Genomic_DNA"/>
</dbReference>